<dbReference type="AlphaFoldDB" id="I1I2A2"/>
<dbReference type="Proteomes" id="UP000008810">
    <property type="component" value="Chromosome 3"/>
</dbReference>
<dbReference type="EMBL" id="CM000882">
    <property type="protein sequence ID" value="KQJ95768.1"/>
    <property type="molecule type" value="Genomic_DNA"/>
</dbReference>
<dbReference type="RefSeq" id="XP_010234514.1">
    <property type="nucleotide sequence ID" value="XM_010236212.3"/>
</dbReference>
<evidence type="ECO:0000313" key="3">
    <source>
        <dbReference type="EnsemblPlants" id="KQJ95768"/>
    </source>
</evidence>
<feature type="compositionally biased region" description="Polar residues" evidence="1">
    <location>
        <begin position="53"/>
        <end position="72"/>
    </location>
</feature>
<gene>
    <name evidence="3" type="primary">LOC104583582</name>
    <name evidence="2" type="ORF">BRADI_3g18900v3</name>
</gene>
<keyword evidence="4" id="KW-1185">Reference proteome</keyword>
<evidence type="ECO:0000313" key="2">
    <source>
        <dbReference type="EMBL" id="KQJ95768.1"/>
    </source>
</evidence>
<evidence type="ECO:0000313" key="4">
    <source>
        <dbReference type="Proteomes" id="UP000008810"/>
    </source>
</evidence>
<dbReference type="GeneID" id="104583582"/>
<dbReference type="KEGG" id="bdi:104583582"/>
<dbReference type="OMA" id="AAYEHRC"/>
<proteinExistence type="predicted"/>
<organism evidence="3">
    <name type="scientific">Brachypodium distachyon</name>
    <name type="common">Purple false brome</name>
    <name type="synonym">Trachynia distachya</name>
    <dbReference type="NCBI Taxonomy" id="15368"/>
    <lineage>
        <taxon>Eukaryota</taxon>
        <taxon>Viridiplantae</taxon>
        <taxon>Streptophyta</taxon>
        <taxon>Embryophyta</taxon>
        <taxon>Tracheophyta</taxon>
        <taxon>Spermatophyta</taxon>
        <taxon>Magnoliopsida</taxon>
        <taxon>Liliopsida</taxon>
        <taxon>Poales</taxon>
        <taxon>Poaceae</taxon>
        <taxon>BOP clade</taxon>
        <taxon>Pooideae</taxon>
        <taxon>Stipodae</taxon>
        <taxon>Brachypodieae</taxon>
        <taxon>Brachypodium</taxon>
    </lineage>
</organism>
<reference evidence="2" key="2">
    <citation type="submission" date="2017-06" db="EMBL/GenBank/DDBJ databases">
        <title>WGS assembly of Brachypodium distachyon.</title>
        <authorList>
            <consortium name="The International Brachypodium Initiative"/>
            <person name="Lucas S."/>
            <person name="Harmon-Smith M."/>
            <person name="Lail K."/>
            <person name="Tice H."/>
            <person name="Grimwood J."/>
            <person name="Bruce D."/>
            <person name="Barry K."/>
            <person name="Shu S."/>
            <person name="Lindquist E."/>
            <person name="Wang M."/>
            <person name="Pitluck S."/>
            <person name="Vogel J.P."/>
            <person name="Garvin D.F."/>
            <person name="Mockler T.C."/>
            <person name="Schmutz J."/>
            <person name="Rokhsar D."/>
            <person name="Bevan M.W."/>
        </authorList>
    </citation>
    <scope>NUCLEOTIDE SEQUENCE</scope>
    <source>
        <strain evidence="2">Bd21</strain>
    </source>
</reference>
<dbReference type="HOGENOM" id="CLU_097715_0_0_1"/>
<dbReference type="EnsemblPlants" id="KQJ95768">
    <property type="protein sequence ID" value="KQJ95768"/>
    <property type="gene ID" value="BRADI_3g18900v3"/>
</dbReference>
<dbReference type="Gramene" id="KQJ95768">
    <property type="protein sequence ID" value="KQJ95768"/>
    <property type="gene ID" value="BRADI_3g18900v3"/>
</dbReference>
<evidence type="ECO:0000256" key="1">
    <source>
        <dbReference type="SAM" id="MobiDB-lite"/>
    </source>
</evidence>
<name>I1I2A2_BRADI</name>
<accession>I1I2A2</accession>
<dbReference type="PANTHER" id="PTHR34130:SF5">
    <property type="entry name" value="OS08G0243800 PROTEIN"/>
    <property type="match status" value="1"/>
</dbReference>
<protein>
    <submittedName>
        <fullName evidence="2 3">Uncharacterized protein</fullName>
    </submittedName>
</protein>
<sequence length="174" mass="18846">MGIGSRRRSAASRSVADLSTAAHEHRYPADEDDFEFEFTPLLPHGRRDHGSDTRATPSRTASHGSGTRASTLQAPRAERAPASASARRQESGKARGRRPVRWHELAFGSARVPAAMDMAEIRRRLRRRDGDIELAAAEAEAWAPWRLIRSLSCRGVEAVAASAAASASAPVRLA</sequence>
<dbReference type="eggNOG" id="ENOG502S2C5">
    <property type="taxonomic scope" value="Eukaryota"/>
</dbReference>
<feature type="region of interest" description="Disordered" evidence="1">
    <location>
        <begin position="1"/>
        <end position="98"/>
    </location>
</feature>
<reference evidence="3" key="3">
    <citation type="submission" date="2018-08" db="UniProtKB">
        <authorList>
            <consortium name="EnsemblPlants"/>
        </authorList>
    </citation>
    <scope>IDENTIFICATION</scope>
    <source>
        <strain evidence="3">cv. Bd21</strain>
    </source>
</reference>
<dbReference type="OrthoDB" id="752671at2759"/>
<dbReference type="PANTHER" id="PTHR34130">
    <property type="entry name" value="OS08G0243800 PROTEIN"/>
    <property type="match status" value="1"/>
</dbReference>
<reference evidence="2 3" key="1">
    <citation type="journal article" date="2010" name="Nature">
        <title>Genome sequencing and analysis of the model grass Brachypodium distachyon.</title>
        <authorList>
            <consortium name="International Brachypodium Initiative"/>
        </authorList>
    </citation>
    <scope>NUCLEOTIDE SEQUENCE [LARGE SCALE GENOMIC DNA]</scope>
    <source>
        <strain evidence="2">Bd21</strain>
        <strain evidence="3">cv. Bd21</strain>
    </source>
</reference>
<feature type="compositionally biased region" description="Basic residues" evidence="1">
    <location>
        <begin position="1"/>
        <end position="10"/>
    </location>
</feature>